<keyword evidence="2" id="KW-1185">Reference proteome</keyword>
<reference evidence="1 2" key="1">
    <citation type="journal article" date="2021" name="Hortic Res">
        <title>High-quality reference genome and annotation aids understanding of berry development for evergreen blueberry (Vaccinium darrowii).</title>
        <authorList>
            <person name="Yu J."/>
            <person name="Hulse-Kemp A.M."/>
            <person name="Babiker E."/>
            <person name="Staton M."/>
        </authorList>
    </citation>
    <scope>NUCLEOTIDE SEQUENCE [LARGE SCALE GENOMIC DNA]</scope>
    <source>
        <strain evidence="2">cv. NJ 8807/NJ 8810</strain>
        <tissue evidence="1">Young leaf</tissue>
    </source>
</reference>
<gene>
    <name evidence="1" type="ORF">Vadar_005424</name>
</gene>
<dbReference type="Proteomes" id="UP000828048">
    <property type="component" value="Chromosome 4"/>
</dbReference>
<dbReference type="EMBL" id="CM037154">
    <property type="protein sequence ID" value="KAH7859783.1"/>
    <property type="molecule type" value="Genomic_DNA"/>
</dbReference>
<comment type="caution">
    <text evidence="1">The sequence shown here is derived from an EMBL/GenBank/DDBJ whole genome shotgun (WGS) entry which is preliminary data.</text>
</comment>
<proteinExistence type="predicted"/>
<evidence type="ECO:0000313" key="2">
    <source>
        <dbReference type="Proteomes" id="UP000828048"/>
    </source>
</evidence>
<sequence length="82" mass="8873">MEAKRVGVLVLLLVYGVFFLGMKAEYATAQGCGLNCREGALFMKCKREGDKKIVPAPCNCCNVKADCTIYFKDGPPTTCSAN</sequence>
<accession>A0ACB7Z1N4</accession>
<protein>
    <submittedName>
        <fullName evidence="1">Uncharacterized protein</fullName>
    </submittedName>
</protein>
<evidence type="ECO:0000313" key="1">
    <source>
        <dbReference type="EMBL" id="KAH7859783.1"/>
    </source>
</evidence>
<organism evidence="1 2">
    <name type="scientific">Vaccinium darrowii</name>
    <dbReference type="NCBI Taxonomy" id="229202"/>
    <lineage>
        <taxon>Eukaryota</taxon>
        <taxon>Viridiplantae</taxon>
        <taxon>Streptophyta</taxon>
        <taxon>Embryophyta</taxon>
        <taxon>Tracheophyta</taxon>
        <taxon>Spermatophyta</taxon>
        <taxon>Magnoliopsida</taxon>
        <taxon>eudicotyledons</taxon>
        <taxon>Gunneridae</taxon>
        <taxon>Pentapetalae</taxon>
        <taxon>asterids</taxon>
        <taxon>Ericales</taxon>
        <taxon>Ericaceae</taxon>
        <taxon>Vaccinioideae</taxon>
        <taxon>Vaccinieae</taxon>
        <taxon>Vaccinium</taxon>
    </lineage>
</organism>
<name>A0ACB7Z1N4_9ERIC</name>